<keyword evidence="7" id="KW-0436">Ligase</keyword>
<evidence type="ECO:0000259" key="6">
    <source>
        <dbReference type="Pfam" id="PF04932"/>
    </source>
</evidence>
<protein>
    <submittedName>
        <fullName evidence="7">O-antigen ligase family protein</fullName>
    </submittedName>
</protein>
<keyword evidence="2 5" id="KW-0812">Transmembrane</keyword>
<dbReference type="PANTHER" id="PTHR37422">
    <property type="entry name" value="TEICHURONIC ACID BIOSYNTHESIS PROTEIN TUAE"/>
    <property type="match status" value="1"/>
</dbReference>
<evidence type="ECO:0000256" key="3">
    <source>
        <dbReference type="ARBA" id="ARBA00022989"/>
    </source>
</evidence>
<feature type="transmembrane region" description="Helical" evidence="5">
    <location>
        <begin position="56"/>
        <end position="74"/>
    </location>
</feature>
<feature type="transmembrane region" description="Helical" evidence="5">
    <location>
        <begin position="229"/>
        <end position="247"/>
    </location>
</feature>
<reference evidence="7 8" key="1">
    <citation type="journal article" date="2008" name="Int. J. Syst. Evol. Microbiol.">
        <title>Bizionia argentinensis sp. nov., isolated from surface marine water in Antarctica.</title>
        <authorList>
            <person name="Bercovich A."/>
            <person name="Vazquez S.C."/>
            <person name="Yankilevich P."/>
            <person name="Coria S.H."/>
            <person name="Foti M."/>
            <person name="Hernandez E."/>
            <person name="Vidal A."/>
            <person name="Ruberto L."/>
            <person name="Melo C."/>
            <person name="Marenssi S."/>
            <person name="Criscuolo M."/>
            <person name="Memoli M."/>
            <person name="Arguelles M."/>
            <person name="Mac Cormack W.P."/>
        </authorList>
    </citation>
    <scope>NUCLEOTIDE SEQUENCE [LARGE SCALE GENOMIC DNA]</scope>
    <source>
        <strain evidence="7 8">JUB59</strain>
    </source>
</reference>
<evidence type="ECO:0000313" key="8">
    <source>
        <dbReference type="Proteomes" id="UP000003730"/>
    </source>
</evidence>
<comment type="caution">
    <text evidence="7">The sequence shown here is derived from an EMBL/GenBank/DDBJ whole genome shotgun (WGS) entry which is preliminary data.</text>
</comment>
<keyword evidence="8" id="KW-1185">Reference proteome</keyword>
<feature type="transmembrane region" description="Helical" evidence="5">
    <location>
        <begin position="349"/>
        <end position="369"/>
    </location>
</feature>
<evidence type="ECO:0000256" key="5">
    <source>
        <dbReference type="SAM" id="Phobius"/>
    </source>
</evidence>
<sequence>MSLHNIYNGKILLYLFAIALYLPMIFTNVLTILLTLYILLNFRKINLKKTLNKKSVIVFFSMFFLIFIGFFYDISSDGVLNDLEKKLSFIILTFSILVMDVKKEDVRRILALFFLSGILFTSLAICIGLSRYLSTGSLQFITNHGLSLNIGLHATYLSMYLLFSLAYPVLYYESTKKQIVRRTIIFFSILTVIFIILLSVRIVWGILLLFITFWVVSVLRSRKLELKRSFLYLSGFIIVIFLLFNFVSPLKERLKEVINFNSNYNISKTWKPNVNEVWGGRGIRLLIWESSIELIREHPLVGYGSTKEVQGRLNGNYIKNEIGPLLFLMNNRGKVFNAHNQYFEEVLKFGLILGLIFPFLLIIIAISSYKQQSTLGLYFVIIISGISLTETILELNKGIVFFTFFLALILSNSERPYCKSVISLS</sequence>
<feature type="transmembrane region" description="Helical" evidence="5">
    <location>
        <begin position="184"/>
        <end position="217"/>
    </location>
</feature>
<dbReference type="RefSeq" id="WP_008638062.1">
    <property type="nucleotide sequence ID" value="NZ_AFXZ01000036.1"/>
</dbReference>
<keyword evidence="4 5" id="KW-0472">Membrane</keyword>
<dbReference type="EMBL" id="AFXZ01000036">
    <property type="protein sequence ID" value="EGV43054.1"/>
    <property type="molecule type" value="Genomic_DNA"/>
</dbReference>
<feature type="transmembrane region" description="Helical" evidence="5">
    <location>
        <begin position="150"/>
        <end position="172"/>
    </location>
</feature>
<dbReference type="GO" id="GO:0016020">
    <property type="term" value="C:membrane"/>
    <property type="evidence" value="ECO:0007669"/>
    <property type="project" value="UniProtKB-SubCell"/>
</dbReference>
<evidence type="ECO:0000256" key="1">
    <source>
        <dbReference type="ARBA" id="ARBA00004141"/>
    </source>
</evidence>
<evidence type="ECO:0000256" key="2">
    <source>
        <dbReference type="ARBA" id="ARBA00022692"/>
    </source>
</evidence>
<dbReference type="STRING" id="1046627.BZARG_1639"/>
<feature type="domain" description="O-antigen ligase-related" evidence="6">
    <location>
        <begin position="187"/>
        <end position="357"/>
    </location>
</feature>
<name>G2EES5_9FLAO</name>
<gene>
    <name evidence="7" type="ORF">BZARG_1639</name>
</gene>
<evidence type="ECO:0000256" key="4">
    <source>
        <dbReference type="ARBA" id="ARBA00023136"/>
    </source>
</evidence>
<keyword evidence="3 5" id="KW-1133">Transmembrane helix</keyword>
<dbReference type="Proteomes" id="UP000003730">
    <property type="component" value="Unassembled WGS sequence"/>
</dbReference>
<evidence type="ECO:0000313" key="7">
    <source>
        <dbReference type="EMBL" id="EGV43054.1"/>
    </source>
</evidence>
<dbReference type="AlphaFoldDB" id="G2EES5"/>
<organism evidence="7 8">
    <name type="scientific">Bizionia argentinensis JUB59</name>
    <dbReference type="NCBI Taxonomy" id="1046627"/>
    <lineage>
        <taxon>Bacteria</taxon>
        <taxon>Pseudomonadati</taxon>
        <taxon>Bacteroidota</taxon>
        <taxon>Flavobacteriia</taxon>
        <taxon>Flavobacteriales</taxon>
        <taxon>Flavobacteriaceae</taxon>
        <taxon>Bizionia</taxon>
    </lineage>
</organism>
<feature type="transmembrane region" description="Helical" evidence="5">
    <location>
        <begin position="109"/>
        <end position="130"/>
    </location>
</feature>
<feature type="transmembrane region" description="Helical" evidence="5">
    <location>
        <begin position="12"/>
        <end position="40"/>
    </location>
</feature>
<dbReference type="eggNOG" id="COG3307">
    <property type="taxonomic scope" value="Bacteria"/>
</dbReference>
<dbReference type="InterPro" id="IPR051533">
    <property type="entry name" value="WaaL-like"/>
</dbReference>
<dbReference type="Pfam" id="PF04932">
    <property type="entry name" value="Wzy_C"/>
    <property type="match status" value="1"/>
</dbReference>
<dbReference type="OrthoDB" id="1093278at2"/>
<dbReference type="PANTHER" id="PTHR37422:SF17">
    <property type="entry name" value="O-ANTIGEN LIGASE"/>
    <property type="match status" value="1"/>
</dbReference>
<dbReference type="InterPro" id="IPR007016">
    <property type="entry name" value="O-antigen_ligase-rel_domated"/>
</dbReference>
<feature type="transmembrane region" description="Helical" evidence="5">
    <location>
        <begin position="86"/>
        <end position="102"/>
    </location>
</feature>
<comment type="subcellular location">
    <subcellularLocation>
        <location evidence="1">Membrane</location>
        <topology evidence="1">Multi-pass membrane protein</topology>
    </subcellularLocation>
</comment>
<accession>G2EES5</accession>
<proteinExistence type="predicted"/>
<dbReference type="GO" id="GO:0016874">
    <property type="term" value="F:ligase activity"/>
    <property type="evidence" value="ECO:0007669"/>
    <property type="project" value="UniProtKB-KW"/>
</dbReference>